<keyword evidence="1" id="KW-0521">NADP</keyword>
<dbReference type="EMBL" id="VNKQ01000002">
    <property type="protein sequence ID" value="KAG0652581.1"/>
    <property type="molecule type" value="Genomic_DNA"/>
</dbReference>
<dbReference type="SUPFAM" id="SSF51430">
    <property type="entry name" value="NAD(P)-linked oxidoreductase"/>
    <property type="match status" value="1"/>
</dbReference>
<dbReference type="PANTHER" id="PTHR43364:SF7">
    <property type="entry name" value="NADP-DEPENDENT OXIDOREDUCTASE DOMAIN-CONTAINING PROTEIN-RELATED"/>
    <property type="match status" value="1"/>
</dbReference>
<dbReference type="InterPro" id="IPR050523">
    <property type="entry name" value="AKR_Detox_Biosynth"/>
</dbReference>
<dbReference type="Proteomes" id="UP000785200">
    <property type="component" value="Unassembled WGS sequence"/>
</dbReference>
<dbReference type="CDD" id="cd19146">
    <property type="entry name" value="AKR_AKR9A1-2"/>
    <property type="match status" value="1"/>
</dbReference>
<sequence>MVSAADVFAPLPPPKSALGHYRMLSPTASVRVSPLCLGSMNFGDAWEGFMGECNYETTEGILDFYYNSGGNFIDTANNYQQEESEKWIGEWMKKRGNRDQTLESASNLRSWHKKSRRSSIDCELPVVVIATKYTTPFRVGYGDKEILVNTAGNGAKSLHVSLEASLKKLQTSYIDLLYVHWWDFTCSIPEMMQSLNHLVASGKVIYLGISDTPAYIVSKANEYARQNGLRQFSVYQGKWSAEYRDFEREIIPMCRDEGMGLCPWGALGAGHFKSDEQRKSQEKGRQFGEASEAAIKISKVLEKIAKAKNTQITSIALAYVMQKTSYVFPIVGGRKIDHLKGNIEGLSVELSDSDINEIEGANAFDIGFPMNFLSGAGAVKNPSDLWLMGAAGSQQHFDVQMKPLGPFKK</sequence>
<comment type="caution">
    <text evidence="5">The sequence shown here is derived from an EMBL/GenBank/DDBJ whole genome shotgun (WGS) entry which is preliminary data.</text>
</comment>
<dbReference type="InterPro" id="IPR023210">
    <property type="entry name" value="NADP_OxRdtase_dom"/>
</dbReference>
<evidence type="ECO:0000256" key="3">
    <source>
        <dbReference type="ARBA" id="ARBA00038157"/>
    </source>
</evidence>
<dbReference type="InterPro" id="IPR036812">
    <property type="entry name" value="NAD(P)_OxRdtase_dom_sf"/>
</dbReference>
<evidence type="ECO:0000313" key="5">
    <source>
        <dbReference type="EMBL" id="KAG0652581.1"/>
    </source>
</evidence>
<name>A0A9P6VQ44_9HELO</name>
<gene>
    <name evidence="5" type="ORF">D0Z07_0441</name>
</gene>
<dbReference type="Pfam" id="PF00248">
    <property type="entry name" value="Aldo_ket_red"/>
    <property type="match status" value="1"/>
</dbReference>
<dbReference type="OrthoDB" id="48988at2759"/>
<evidence type="ECO:0000259" key="4">
    <source>
        <dbReference type="Pfam" id="PF00248"/>
    </source>
</evidence>
<dbReference type="GO" id="GO:0016491">
    <property type="term" value="F:oxidoreductase activity"/>
    <property type="evidence" value="ECO:0007669"/>
    <property type="project" value="UniProtKB-KW"/>
</dbReference>
<reference evidence="5" key="1">
    <citation type="submission" date="2019-07" db="EMBL/GenBank/DDBJ databases">
        <title>Hyphodiscus hymeniophilus genome sequencing and assembly.</title>
        <authorList>
            <person name="Kramer G."/>
            <person name="Nodwell J."/>
        </authorList>
    </citation>
    <scope>NUCLEOTIDE SEQUENCE</scope>
    <source>
        <strain evidence="5">ATCC 34498</strain>
    </source>
</reference>
<feature type="domain" description="NADP-dependent oxidoreductase" evidence="4">
    <location>
        <begin position="34"/>
        <end position="362"/>
    </location>
</feature>
<evidence type="ECO:0000256" key="1">
    <source>
        <dbReference type="ARBA" id="ARBA00022857"/>
    </source>
</evidence>
<dbReference type="AlphaFoldDB" id="A0A9P6VQ44"/>
<proteinExistence type="inferred from homology"/>
<accession>A0A9P6VQ44</accession>
<dbReference type="PANTHER" id="PTHR43364">
    <property type="entry name" value="NADH-SPECIFIC METHYLGLYOXAL REDUCTASE-RELATED"/>
    <property type="match status" value="1"/>
</dbReference>
<keyword evidence="6" id="KW-1185">Reference proteome</keyword>
<protein>
    <submittedName>
        <fullName evidence="5">Dothistromin biosynthesis norB</fullName>
    </submittedName>
</protein>
<keyword evidence="2" id="KW-0560">Oxidoreductase</keyword>
<dbReference type="Gene3D" id="3.20.20.100">
    <property type="entry name" value="NADP-dependent oxidoreductase domain"/>
    <property type="match status" value="1"/>
</dbReference>
<evidence type="ECO:0000256" key="2">
    <source>
        <dbReference type="ARBA" id="ARBA00023002"/>
    </source>
</evidence>
<organism evidence="5 6">
    <name type="scientific">Hyphodiscus hymeniophilus</name>
    <dbReference type="NCBI Taxonomy" id="353542"/>
    <lineage>
        <taxon>Eukaryota</taxon>
        <taxon>Fungi</taxon>
        <taxon>Dikarya</taxon>
        <taxon>Ascomycota</taxon>
        <taxon>Pezizomycotina</taxon>
        <taxon>Leotiomycetes</taxon>
        <taxon>Helotiales</taxon>
        <taxon>Hyphodiscaceae</taxon>
        <taxon>Hyphodiscus</taxon>
    </lineage>
</organism>
<evidence type="ECO:0000313" key="6">
    <source>
        <dbReference type="Proteomes" id="UP000785200"/>
    </source>
</evidence>
<comment type="similarity">
    <text evidence="3">Belongs to the aldo/keto reductase family. Aldo/keto reductase 2 subfamily.</text>
</comment>